<dbReference type="Proteomes" id="UP000319732">
    <property type="component" value="Unassembled WGS sequence"/>
</dbReference>
<sequence>MQVKIPEPGSLLLLLSGVPALVLKRRMGRSASSRAAFPMHSAGSAPTE</sequence>
<dbReference type="NCBIfam" id="TIGR02595">
    <property type="entry name" value="PEP_CTERM"/>
    <property type="match status" value="1"/>
</dbReference>
<keyword evidence="3" id="KW-1185">Reference proteome</keyword>
<dbReference type="EMBL" id="VHSG01000029">
    <property type="protein sequence ID" value="TQV68152.1"/>
    <property type="molecule type" value="Genomic_DNA"/>
</dbReference>
<reference evidence="2 3" key="1">
    <citation type="submission" date="2019-06" db="EMBL/GenBank/DDBJ databases">
        <title>Whole genome sequence for Cellvibrionaceae sp. R142.</title>
        <authorList>
            <person name="Wang G."/>
        </authorList>
    </citation>
    <scope>NUCLEOTIDE SEQUENCE [LARGE SCALE GENOMIC DNA]</scope>
    <source>
        <strain evidence="2 3">R142</strain>
    </source>
</reference>
<organism evidence="2 3">
    <name type="scientific">Exilibacterium tricleocarpae</name>
    <dbReference type="NCBI Taxonomy" id="2591008"/>
    <lineage>
        <taxon>Bacteria</taxon>
        <taxon>Pseudomonadati</taxon>
        <taxon>Pseudomonadota</taxon>
        <taxon>Gammaproteobacteria</taxon>
        <taxon>Cellvibrionales</taxon>
        <taxon>Cellvibrionaceae</taxon>
        <taxon>Exilibacterium</taxon>
    </lineage>
</organism>
<protein>
    <submittedName>
        <fullName evidence="2">PEP-CTERM sorting domain-containing protein</fullName>
    </submittedName>
</protein>
<dbReference type="RefSeq" id="WP_142929493.1">
    <property type="nucleotide sequence ID" value="NZ_ML660107.1"/>
</dbReference>
<evidence type="ECO:0000256" key="1">
    <source>
        <dbReference type="SAM" id="MobiDB-lite"/>
    </source>
</evidence>
<evidence type="ECO:0000313" key="2">
    <source>
        <dbReference type="EMBL" id="TQV68152.1"/>
    </source>
</evidence>
<proteinExistence type="predicted"/>
<evidence type="ECO:0000313" key="3">
    <source>
        <dbReference type="Proteomes" id="UP000319732"/>
    </source>
</evidence>
<dbReference type="AlphaFoldDB" id="A0A545ST61"/>
<feature type="region of interest" description="Disordered" evidence="1">
    <location>
        <begin position="29"/>
        <end position="48"/>
    </location>
</feature>
<comment type="caution">
    <text evidence="2">The sequence shown here is derived from an EMBL/GenBank/DDBJ whole genome shotgun (WGS) entry which is preliminary data.</text>
</comment>
<gene>
    <name evidence="2" type="ORF">FKG94_23975</name>
</gene>
<name>A0A545ST61_9GAMM</name>
<dbReference type="InterPro" id="IPR013424">
    <property type="entry name" value="Ice-binding_C"/>
</dbReference>
<accession>A0A545ST61</accession>